<evidence type="ECO:0000313" key="2">
    <source>
        <dbReference type="Proteomes" id="UP000827284"/>
    </source>
</evidence>
<dbReference type="AlphaFoldDB" id="A0A9P3HIT4"/>
<name>A0A9P3HIT4_9FUNG</name>
<evidence type="ECO:0000313" key="1">
    <source>
        <dbReference type="EMBL" id="GJJ77406.1"/>
    </source>
</evidence>
<sequence length="361" mass="40764">MSDDHLDLLERLKNGKVPWISVPFPQDSEWTSDTAYGPHLKEYYSLYAKDMPKVPGLMTHCTVSQYQDGGPHYHRVDWHSMVLKPKRWIITRDHNGLAPIAGSDSEGSVTIERTEETTMEIKYGIQFDSSVAISGGEGPLKGSSDLKVNAGKHWTKKITLIYKRSEITAQGFSYQPTRIYAQLLCEVIFAREGSFVVNGYYEKELITTNTPGVKAEYQSKSYQMDNLYNAFGKDVVAKGFEWGDMWQKASLARLKLVVDPHTAKLNVTGSAHRANKKGITLSSSYWEVPQLLDDYYRRLTSNSELESFSANYLEGIYSDMGKLDNYQVLCGVESGREDEAITYSPGNLVKVWMVTVRGDRS</sequence>
<accession>A0A9P3HIT4</accession>
<keyword evidence="2" id="KW-1185">Reference proteome</keyword>
<protein>
    <submittedName>
        <fullName evidence="1">Uncharacterized protein</fullName>
    </submittedName>
</protein>
<reference evidence="1" key="2">
    <citation type="journal article" date="2022" name="Microbiol. Resour. Announc.">
        <title>Whole-Genome Sequence of Entomortierella parvispora E1425, a Mucoromycotan Fungus Associated with Burkholderiaceae-Related Endosymbiotic Bacteria.</title>
        <authorList>
            <person name="Herlambang A."/>
            <person name="Guo Y."/>
            <person name="Takashima Y."/>
            <person name="Narisawa K."/>
            <person name="Ohta H."/>
            <person name="Nishizawa T."/>
        </authorList>
    </citation>
    <scope>NUCLEOTIDE SEQUENCE</scope>
    <source>
        <strain evidence="1">E1425</strain>
    </source>
</reference>
<gene>
    <name evidence="1" type="ORF">EMPS_09765</name>
</gene>
<organism evidence="1 2">
    <name type="scientific">Entomortierella parvispora</name>
    <dbReference type="NCBI Taxonomy" id="205924"/>
    <lineage>
        <taxon>Eukaryota</taxon>
        <taxon>Fungi</taxon>
        <taxon>Fungi incertae sedis</taxon>
        <taxon>Mucoromycota</taxon>
        <taxon>Mortierellomycotina</taxon>
        <taxon>Mortierellomycetes</taxon>
        <taxon>Mortierellales</taxon>
        <taxon>Mortierellaceae</taxon>
        <taxon>Entomortierella</taxon>
    </lineage>
</organism>
<proteinExistence type="predicted"/>
<dbReference type="OrthoDB" id="2432114at2759"/>
<comment type="caution">
    <text evidence="1">The sequence shown here is derived from an EMBL/GenBank/DDBJ whole genome shotgun (WGS) entry which is preliminary data.</text>
</comment>
<dbReference type="Proteomes" id="UP000827284">
    <property type="component" value="Unassembled WGS sequence"/>
</dbReference>
<reference evidence="1" key="1">
    <citation type="submission" date="2021-11" db="EMBL/GenBank/DDBJ databases">
        <authorList>
            <person name="Herlambang A."/>
            <person name="Guo Y."/>
            <person name="Takashima Y."/>
            <person name="Nishizawa T."/>
        </authorList>
    </citation>
    <scope>NUCLEOTIDE SEQUENCE</scope>
    <source>
        <strain evidence="1">E1425</strain>
    </source>
</reference>
<dbReference type="EMBL" id="BQFW01000013">
    <property type="protein sequence ID" value="GJJ77406.1"/>
    <property type="molecule type" value="Genomic_DNA"/>
</dbReference>